<name>A0AAF0DFZ1_9EURO</name>
<gene>
    <name evidence="11" type="primary">ATP23</name>
    <name evidence="11" type="ORF">PRK78_003398</name>
</gene>
<organism evidence="11 12">
    <name type="scientific">Emydomyces testavorans</name>
    <dbReference type="NCBI Taxonomy" id="2070801"/>
    <lineage>
        <taxon>Eukaryota</taxon>
        <taxon>Fungi</taxon>
        <taxon>Dikarya</taxon>
        <taxon>Ascomycota</taxon>
        <taxon>Pezizomycotina</taxon>
        <taxon>Eurotiomycetes</taxon>
        <taxon>Eurotiomycetidae</taxon>
        <taxon>Onygenales</taxon>
        <taxon>Nannizziopsiaceae</taxon>
        <taxon>Emydomyces</taxon>
    </lineage>
</organism>
<evidence type="ECO:0000256" key="9">
    <source>
        <dbReference type="RuleBase" id="RU364057"/>
    </source>
</evidence>
<evidence type="ECO:0000256" key="3">
    <source>
        <dbReference type="ARBA" id="ARBA00014615"/>
    </source>
</evidence>
<keyword evidence="7 9" id="KW-0482">Metalloprotease</keyword>
<evidence type="ECO:0000256" key="4">
    <source>
        <dbReference type="ARBA" id="ARBA00022670"/>
    </source>
</evidence>
<dbReference type="GO" id="GO:0033615">
    <property type="term" value="P:mitochondrial proton-transporting ATP synthase complex assembly"/>
    <property type="evidence" value="ECO:0007669"/>
    <property type="project" value="TreeGrafter"/>
</dbReference>
<comment type="function">
    <text evidence="8">Has a dual role in the assembly of mitochondrial ATPase. Acts as a protease that removes N-terminal residues of mitochondrial ATPase CF(0) subunit 6 at the intermembrane space side. Also involved in the correct assembly of the membrane-embedded ATPase CF(0) particle, probably mediating association of subunit 6 with the subunit 9 ring.</text>
</comment>
<protein>
    <recommendedName>
        <fullName evidence="3 9">Mitochondrial inner membrane protease ATP23</fullName>
        <ecNumber evidence="9">3.4.24.-</ecNumber>
    </recommendedName>
</protein>
<dbReference type="PANTHER" id="PTHR21711:SF0">
    <property type="entry name" value="MITOCHONDRIAL INNER MEMBRANE PROTEASE ATP23 HOMOLOG"/>
    <property type="match status" value="1"/>
</dbReference>
<dbReference type="PANTHER" id="PTHR21711">
    <property type="entry name" value="MITOCHONDRIAL INNER MEMBRANE PROTEASE"/>
    <property type="match status" value="1"/>
</dbReference>
<comment type="subcellular location">
    <subcellularLocation>
        <location evidence="1 9">Mitochondrion inner membrane</location>
        <topology evidence="1 9">Peripheral membrane protein</topology>
        <orientation evidence="1 9">Intermembrane side</orientation>
    </subcellularLocation>
</comment>
<dbReference type="Pfam" id="PF09768">
    <property type="entry name" value="Peptidase_M76"/>
    <property type="match status" value="1"/>
</dbReference>
<keyword evidence="9" id="KW-0496">Mitochondrion</keyword>
<feature type="compositionally biased region" description="Low complexity" evidence="10">
    <location>
        <begin position="1"/>
        <end position="18"/>
    </location>
</feature>
<dbReference type="EMBL" id="CP120628">
    <property type="protein sequence ID" value="WEW57931.1"/>
    <property type="molecule type" value="Genomic_DNA"/>
</dbReference>
<keyword evidence="9" id="KW-0999">Mitochondrion inner membrane</keyword>
<reference evidence="11" key="1">
    <citation type="submission" date="2023-03" db="EMBL/GenBank/DDBJ databases">
        <title>Emydomyces testavorans Genome Sequence.</title>
        <authorList>
            <person name="Hoyer L."/>
        </authorList>
    </citation>
    <scope>NUCLEOTIDE SEQUENCE</scope>
    <source>
        <strain evidence="11">16-2883</strain>
    </source>
</reference>
<accession>A0AAF0DFZ1</accession>
<keyword evidence="6 9" id="KW-0378">Hydrolase</keyword>
<dbReference type="GO" id="GO:0005743">
    <property type="term" value="C:mitochondrial inner membrane"/>
    <property type="evidence" value="ECO:0007669"/>
    <property type="project" value="UniProtKB-SubCell"/>
</dbReference>
<keyword evidence="12" id="KW-1185">Reference proteome</keyword>
<evidence type="ECO:0000313" key="11">
    <source>
        <dbReference type="EMBL" id="WEW57931.1"/>
    </source>
</evidence>
<evidence type="ECO:0000256" key="6">
    <source>
        <dbReference type="ARBA" id="ARBA00022801"/>
    </source>
</evidence>
<evidence type="ECO:0000256" key="7">
    <source>
        <dbReference type="ARBA" id="ARBA00023049"/>
    </source>
</evidence>
<dbReference type="InterPro" id="IPR019165">
    <property type="entry name" value="Peptidase_M76_ATP23"/>
</dbReference>
<evidence type="ECO:0000313" key="12">
    <source>
        <dbReference type="Proteomes" id="UP001219355"/>
    </source>
</evidence>
<evidence type="ECO:0000256" key="1">
    <source>
        <dbReference type="ARBA" id="ARBA00004137"/>
    </source>
</evidence>
<dbReference type="AlphaFoldDB" id="A0AAF0DFZ1"/>
<keyword evidence="4 9" id="KW-0645">Protease</keyword>
<comment type="similarity">
    <text evidence="2 9">Belongs to the peptidase M76 family.</text>
</comment>
<keyword evidence="9" id="KW-0472">Membrane</keyword>
<evidence type="ECO:0000256" key="8">
    <source>
        <dbReference type="ARBA" id="ARBA00025322"/>
    </source>
</evidence>
<evidence type="ECO:0000256" key="10">
    <source>
        <dbReference type="SAM" id="MobiDB-lite"/>
    </source>
</evidence>
<evidence type="ECO:0000256" key="5">
    <source>
        <dbReference type="ARBA" id="ARBA00022723"/>
    </source>
</evidence>
<sequence>MADSHTSSSDSPNTPNDDGYIPGGDAWTTCRNLWRGLTGQMTPEGMERFRVARDIRNEKEDCKRCEDQRDYLLQYSPLIRFLQDNIKQLGGNISNHNIFCRRCRRRQAGGFDPDYGIQICANEMRGQGHLEDTLAHEMIHAYDHMRFKVNWDENLRHDACAEIRASNLSGECRWLREFFSRGQWKLAQQHQECVRRRAITSMLARPACKDEEHATQVVNEVWDSCFRDTRPFDEIYR</sequence>
<evidence type="ECO:0000256" key="2">
    <source>
        <dbReference type="ARBA" id="ARBA00009915"/>
    </source>
</evidence>
<dbReference type="GO" id="GO:0004222">
    <property type="term" value="F:metalloendopeptidase activity"/>
    <property type="evidence" value="ECO:0007669"/>
    <property type="project" value="InterPro"/>
</dbReference>
<dbReference type="GO" id="GO:0034982">
    <property type="term" value="P:mitochondrial protein processing"/>
    <property type="evidence" value="ECO:0007669"/>
    <property type="project" value="TreeGrafter"/>
</dbReference>
<dbReference type="Proteomes" id="UP001219355">
    <property type="component" value="Chromosome 2"/>
</dbReference>
<keyword evidence="5 9" id="KW-0479">Metal-binding</keyword>
<dbReference type="EC" id="3.4.24.-" evidence="9"/>
<feature type="region of interest" description="Disordered" evidence="10">
    <location>
        <begin position="1"/>
        <end position="22"/>
    </location>
</feature>
<dbReference type="GO" id="GO:0046872">
    <property type="term" value="F:metal ion binding"/>
    <property type="evidence" value="ECO:0007669"/>
    <property type="project" value="UniProtKB-KW"/>
</dbReference>
<proteinExistence type="inferred from homology"/>